<feature type="transmembrane region" description="Helical" evidence="6">
    <location>
        <begin position="419"/>
        <end position="451"/>
    </location>
</feature>
<dbReference type="EMBL" id="JAFLWI010000023">
    <property type="protein sequence ID" value="MBO0483002.1"/>
    <property type="molecule type" value="Genomic_DNA"/>
</dbReference>
<feature type="compositionally biased region" description="Low complexity" evidence="5">
    <location>
        <begin position="296"/>
        <end position="305"/>
    </location>
</feature>
<dbReference type="RefSeq" id="WP_206899902.1">
    <property type="nucleotide sequence ID" value="NZ_JAFLWI010000023.1"/>
</dbReference>
<dbReference type="InterPro" id="IPR051533">
    <property type="entry name" value="WaaL-like"/>
</dbReference>
<dbReference type="PANTHER" id="PTHR37422:SF13">
    <property type="entry name" value="LIPOPOLYSACCHARIDE BIOSYNTHESIS PROTEIN PA4999-RELATED"/>
    <property type="match status" value="1"/>
</dbReference>
<evidence type="ECO:0000256" key="2">
    <source>
        <dbReference type="ARBA" id="ARBA00022692"/>
    </source>
</evidence>
<evidence type="ECO:0000313" key="8">
    <source>
        <dbReference type="EMBL" id="MBO0483002.1"/>
    </source>
</evidence>
<gene>
    <name evidence="8" type="ORF">JZO71_11805</name>
</gene>
<feature type="transmembrane region" description="Helical" evidence="6">
    <location>
        <begin position="12"/>
        <end position="33"/>
    </location>
</feature>
<evidence type="ECO:0000256" key="4">
    <source>
        <dbReference type="ARBA" id="ARBA00023136"/>
    </source>
</evidence>
<keyword evidence="9" id="KW-1185">Reference proteome</keyword>
<feature type="transmembrane region" description="Helical" evidence="6">
    <location>
        <begin position="179"/>
        <end position="196"/>
    </location>
</feature>
<feature type="region of interest" description="Disordered" evidence="5">
    <location>
        <begin position="296"/>
        <end position="321"/>
    </location>
</feature>
<feature type="transmembrane region" description="Helical" evidence="6">
    <location>
        <begin position="377"/>
        <end position="399"/>
    </location>
</feature>
<feature type="transmembrane region" description="Helical" evidence="6">
    <location>
        <begin position="203"/>
        <end position="221"/>
    </location>
</feature>
<keyword evidence="3 6" id="KW-1133">Transmembrane helix</keyword>
<dbReference type="PANTHER" id="PTHR37422">
    <property type="entry name" value="TEICHURONIC ACID BIOSYNTHESIS PROTEIN TUAE"/>
    <property type="match status" value="1"/>
</dbReference>
<keyword evidence="4 6" id="KW-0472">Membrane</keyword>
<proteinExistence type="predicted"/>
<feature type="transmembrane region" description="Helical" evidence="6">
    <location>
        <begin position="125"/>
        <end position="150"/>
    </location>
</feature>
<feature type="transmembrane region" description="Helical" evidence="6">
    <location>
        <begin position="96"/>
        <end position="113"/>
    </location>
</feature>
<comment type="caution">
    <text evidence="8">The sequence shown here is derived from an EMBL/GenBank/DDBJ whole genome shotgun (WGS) entry which is preliminary data.</text>
</comment>
<organism evidence="8 9">
    <name type="scientific">Candidatus Enterococcus courvalinii</name>
    <dbReference type="NCBI Taxonomy" id="2815329"/>
    <lineage>
        <taxon>Bacteria</taxon>
        <taxon>Bacillati</taxon>
        <taxon>Bacillota</taxon>
        <taxon>Bacilli</taxon>
        <taxon>Lactobacillales</taxon>
        <taxon>Enterococcaceae</taxon>
        <taxon>Enterococcus</taxon>
    </lineage>
</organism>
<feature type="domain" description="O-antigen ligase-related" evidence="7">
    <location>
        <begin position="217"/>
        <end position="394"/>
    </location>
</feature>
<evidence type="ECO:0000256" key="5">
    <source>
        <dbReference type="SAM" id="MobiDB-lite"/>
    </source>
</evidence>
<evidence type="ECO:0000259" key="7">
    <source>
        <dbReference type="Pfam" id="PF04932"/>
    </source>
</evidence>
<dbReference type="Proteomes" id="UP000664832">
    <property type="component" value="Unassembled WGS sequence"/>
</dbReference>
<name>A0ABS3I2R8_9ENTE</name>
<feature type="transmembrane region" description="Helical" evidence="6">
    <location>
        <begin position="258"/>
        <end position="278"/>
    </location>
</feature>
<dbReference type="InterPro" id="IPR007016">
    <property type="entry name" value="O-antigen_ligase-rel_domated"/>
</dbReference>
<feature type="transmembrane region" description="Helical" evidence="6">
    <location>
        <begin position="227"/>
        <end position="246"/>
    </location>
</feature>
<feature type="transmembrane region" description="Helical" evidence="6">
    <location>
        <begin position="39"/>
        <end position="59"/>
    </location>
</feature>
<protein>
    <submittedName>
        <fullName evidence="8">Polymerase</fullName>
    </submittedName>
</protein>
<evidence type="ECO:0000256" key="3">
    <source>
        <dbReference type="ARBA" id="ARBA00022989"/>
    </source>
</evidence>
<reference evidence="8 9" key="1">
    <citation type="submission" date="2021-03" db="EMBL/GenBank/DDBJ databases">
        <title>Enterococcal diversity collection.</title>
        <authorList>
            <person name="Gilmore M.S."/>
            <person name="Schwartzman J."/>
            <person name="Van Tyne D."/>
            <person name="Martin M."/>
            <person name="Earl A.M."/>
            <person name="Manson A.L."/>
            <person name="Straub T."/>
            <person name="Salamzade R."/>
            <person name="Saavedra J."/>
            <person name="Lebreton F."/>
            <person name="Prichula J."/>
            <person name="Schaufler K."/>
            <person name="Gaca A."/>
            <person name="Sgardioli B."/>
            <person name="Wagenaar J."/>
            <person name="Strong T."/>
        </authorList>
    </citation>
    <scope>NUCLEOTIDE SEQUENCE [LARGE SCALE GENOMIC DNA]</scope>
    <source>
        <strain evidence="8 9">MSG2901</strain>
    </source>
</reference>
<feature type="transmembrane region" description="Helical" evidence="6">
    <location>
        <begin position="71"/>
        <end position="90"/>
    </location>
</feature>
<dbReference type="Pfam" id="PF04932">
    <property type="entry name" value="Wzy_C"/>
    <property type="match status" value="1"/>
</dbReference>
<feature type="compositionally biased region" description="Basic and acidic residues" evidence="5">
    <location>
        <begin position="309"/>
        <end position="321"/>
    </location>
</feature>
<evidence type="ECO:0000256" key="6">
    <source>
        <dbReference type="SAM" id="Phobius"/>
    </source>
</evidence>
<comment type="subcellular location">
    <subcellularLocation>
        <location evidence="1">Membrane</location>
        <topology evidence="1">Multi-pass membrane protein</topology>
    </subcellularLocation>
</comment>
<accession>A0ABS3I2R8</accession>
<evidence type="ECO:0000313" key="9">
    <source>
        <dbReference type="Proteomes" id="UP000664832"/>
    </source>
</evidence>
<evidence type="ECO:0000256" key="1">
    <source>
        <dbReference type="ARBA" id="ARBA00004141"/>
    </source>
</evidence>
<keyword evidence="2 6" id="KW-0812">Transmembrane</keyword>
<sequence>MFNKKVFMRIKGCYFIYFSFILMLRAIGPYLLLPTKYDTLLFWPAGIFGCFLIVIDFIIGFREKKLRKYDWLLYSFLGAMLISSLMNLEYGYSQNIKLLMWQAIFFFIVYQFGKDYGANFFFKLFGWLISIVWFINNTISLYMFIIQYGVKIPIQYKYYPVRLGWLGNRLFGIYTDPNFGAVISFVVILISIYYLITKTSMHLLLKTFIILNITIQFSFIALSGSRTTLVCMLIVTFVFAFFSFFSSKYLKNKIIYKWIVSFLIGCVSMLGVYTLNYVTANGWAYVPTITHLKNVNDPNKSNNSNQKVPPKEKVNLDRPDTEGGDISNLRFQLWASAVEIFKSNPMSGGSPGYYIQYAHDKLPHTFMGKDNLTAHSFIFLIMAATGGLGLITFFCFFFIQCYKTLRYCFTRNDLVKDEVFFDILIMLTIVVSALFITELVLVSTIGSFVFWSHLGKIQKKISE</sequence>